<dbReference type="InterPro" id="IPR027430">
    <property type="entry name" value="Retinal_BS"/>
</dbReference>
<dbReference type="PANTHER" id="PTHR24240">
    <property type="entry name" value="OPSIN"/>
    <property type="match status" value="1"/>
</dbReference>
<keyword evidence="3 15" id="KW-0716">Sensory transduction</keyword>
<feature type="compositionally biased region" description="Polar residues" evidence="16">
    <location>
        <begin position="356"/>
        <end position="365"/>
    </location>
</feature>
<keyword evidence="6 15" id="KW-1133">Transmembrane helix</keyword>
<dbReference type="GO" id="GO:0004930">
    <property type="term" value="F:G protein-coupled receptor activity"/>
    <property type="evidence" value="ECO:0007669"/>
    <property type="project" value="UniProtKB-KW"/>
</dbReference>
<dbReference type="GO" id="GO:0007601">
    <property type="term" value="P:visual perception"/>
    <property type="evidence" value="ECO:0007669"/>
    <property type="project" value="UniProtKB-KW"/>
</dbReference>
<keyword evidence="5 15" id="KW-0681">Retinal protein</keyword>
<dbReference type="CDD" id="cd15079">
    <property type="entry name" value="7tmA_photoreceptors_insect"/>
    <property type="match status" value="1"/>
</dbReference>
<keyword evidence="12" id="KW-0325">Glycoprotein</keyword>
<accession>A0A8F2P3T1</accession>
<keyword evidence="10" id="KW-1015">Disulfide bond</keyword>
<keyword evidence="9 15" id="KW-0472">Membrane</keyword>
<evidence type="ECO:0000256" key="16">
    <source>
        <dbReference type="SAM" id="MobiDB-lite"/>
    </source>
</evidence>
<organism evidence="18">
    <name type="scientific">Eulasia bombylius</name>
    <dbReference type="NCBI Taxonomy" id="1661826"/>
    <lineage>
        <taxon>Eukaryota</taxon>
        <taxon>Metazoa</taxon>
        <taxon>Ecdysozoa</taxon>
        <taxon>Arthropoda</taxon>
        <taxon>Hexapoda</taxon>
        <taxon>Insecta</taxon>
        <taxon>Pterygota</taxon>
        <taxon>Neoptera</taxon>
        <taxon>Endopterygota</taxon>
        <taxon>Coleoptera</taxon>
        <taxon>Polyphaga</taxon>
        <taxon>Scarabaeiformia</taxon>
        <taxon>Glaphyridae</taxon>
        <taxon>Eulasia</taxon>
    </lineage>
</organism>
<dbReference type="PROSITE" id="PS00237">
    <property type="entry name" value="G_PROTEIN_RECEP_F1_1"/>
    <property type="match status" value="1"/>
</dbReference>
<feature type="transmembrane region" description="Helical" evidence="15">
    <location>
        <begin position="169"/>
        <end position="191"/>
    </location>
</feature>
<dbReference type="InterPro" id="IPR001760">
    <property type="entry name" value="Opsin"/>
</dbReference>
<evidence type="ECO:0000256" key="3">
    <source>
        <dbReference type="ARBA" id="ARBA00022606"/>
    </source>
</evidence>
<evidence type="ECO:0000256" key="7">
    <source>
        <dbReference type="ARBA" id="ARBA00022991"/>
    </source>
</evidence>
<keyword evidence="4 15" id="KW-0812">Transmembrane</keyword>
<feature type="transmembrane region" description="Helical" evidence="15">
    <location>
        <begin position="90"/>
        <end position="112"/>
    </location>
</feature>
<evidence type="ECO:0000256" key="10">
    <source>
        <dbReference type="ARBA" id="ARBA00023157"/>
    </source>
</evidence>
<feature type="transmembrane region" description="Helical" evidence="15">
    <location>
        <begin position="218"/>
        <end position="241"/>
    </location>
</feature>
<evidence type="ECO:0000256" key="11">
    <source>
        <dbReference type="ARBA" id="ARBA00023170"/>
    </source>
</evidence>
<evidence type="ECO:0000256" key="14">
    <source>
        <dbReference type="ARBA" id="ARBA00023305"/>
    </source>
</evidence>
<keyword evidence="11 15" id="KW-0675">Receptor</keyword>
<dbReference type="GO" id="GO:0007602">
    <property type="term" value="P:phototransduction"/>
    <property type="evidence" value="ECO:0007669"/>
    <property type="project" value="UniProtKB-KW"/>
</dbReference>
<keyword evidence="8 15" id="KW-0297">G-protein coupled receptor</keyword>
<feature type="transmembrane region" description="Helical" evidence="15">
    <location>
        <begin position="124"/>
        <end position="149"/>
    </location>
</feature>
<feature type="region of interest" description="Disordered" evidence="16">
    <location>
        <begin position="354"/>
        <end position="374"/>
    </location>
</feature>
<evidence type="ECO:0000256" key="9">
    <source>
        <dbReference type="ARBA" id="ARBA00023136"/>
    </source>
</evidence>
<evidence type="ECO:0000256" key="15">
    <source>
        <dbReference type="RuleBase" id="RU004951"/>
    </source>
</evidence>
<dbReference type="PRINTS" id="PR00237">
    <property type="entry name" value="GPCRRHODOPSN"/>
</dbReference>
<feature type="domain" description="G-protein coupled receptors family 1 profile" evidence="17">
    <location>
        <begin position="70"/>
        <end position="332"/>
    </location>
</feature>
<feature type="transmembrane region" description="Helical" evidence="15">
    <location>
        <begin position="51"/>
        <end position="78"/>
    </location>
</feature>
<dbReference type="SUPFAM" id="SSF81321">
    <property type="entry name" value="Family A G protein-coupled receptor-like"/>
    <property type="match status" value="1"/>
</dbReference>
<dbReference type="EMBL" id="MW886027">
    <property type="protein sequence ID" value="QWV42660.1"/>
    <property type="molecule type" value="mRNA"/>
</dbReference>
<keyword evidence="7 15" id="KW-0157">Chromophore</keyword>
<evidence type="ECO:0000256" key="2">
    <source>
        <dbReference type="ARBA" id="ARBA00022543"/>
    </source>
</evidence>
<dbReference type="InterPro" id="IPR050125">
    <property type="entry name" value="GPCR_opsins"/>
</dbReference>
<evidence type="ECO:0000256" key="1">
    <source>
        <dbReference type="ARBA" id="ARBA00004141"/>
    </source>
</evidence>
<evidence type="ECO:0000256" key="8">
    <source>
        <dbReference type="ARBA" id="ARBA00023040"/>
    </source>
</evidence>
<evidence type="ECO:0000256" key="5">
    <source>
        <dbReference type="ARBA" id="ARBA00022925"/>
    </source>
</evidence>
<dbReference type="InterPro" id="IPR001391">
    <property type="entry name" value="Opsin_lateye"/>
</dbReference>
<evidence type="ECO:0000256" key="4">
    <source>
        <dbReference type="ARBA" id="ARBA00022692"/>
    </source>
</evidence>
<keyword evidence="13 15" id="KW-0807">Transducer</keyword>
<dbReference type="FunFam" id="1.20.1070.10:FF:000044">
    <property type="entry name" value="Opsin, ultraviolet-sensitive"/>
    <property type="match status" value="1"/>
</dbReference>
<reference evidence="18" key="1">
    <citation type="journal article" date="2021" name="Front Ecol Evol">
        <title>Opsin Evolution in Flower-Visiting Beetles.</title>
        <authorList>
            <person name="Sharkey C.R."/>
            <person name="Powell G.S."/>
            <person name="Bybee S.M."/>
        </authorList>
    </citation>
    <scope>NUCLEOTIDE SEQUENCE</scope>
</reference>
<dbReference type="Gene3D" id="1.20.1070.10">
    <property type="entry name" value="Rhodopsin 7-helix transmembrane proteins"/>
    <property type="match status" value="1"/>
</dbReference>
<dbReference type="Pfam" id="PF00001">
    <property type="entry name" value="7tm_1"/>
    <property type="match status" value="1"/>
</dbReference>
<comment type="caution">
    <text evidence="15">Lacks conserved residue(s) required for the propagation of feature annotation.</text>
</comment>
<proteinExistence type="evidence at transcript level"/>
<dbReference type="InterPro" id="IPR000276">
    <property type="entry name" value="GPCR_Rhodpsn"/>
</dbReference>
<comment type="similarity">
    <text evidence="15">Belongs to the G-protein coupled receptor 1 family. Opsin subfamily.</text>
</comment>
<keyword evidence="14" id="KW-0844">Vision</keyword>
<evidence type="ECO:0000313" key="18">
    <source>
        <dbReference type="EMBL" id="QWV42660.1"/>
    </source>
</evidence>
<protein>
    <submittedName>
        <fullName evidence="18">Long wavelength sensitive opsin 1</fullName>
    </submittedName>
</protein>
<name>A0A8F2P3T1_9SCAR</name>
<dbReference type="AlphaFoldDB" id="A0A8F2P3T1"/>
<sequence>MERNGRSSPWVASAKLTRGYGGNLTVVDTVLPEMVHLVASHWYQFPPLDEVWHIFIASAIGVLVFMAVMGNGTVIYIFSTTKSLRTPSNLLVCNLAFSDVSLMCTMGVPTMINCYYRTWVFGPFFCQIYGCLGSLFGSASIWTMAVIALDRYNVIVRGLTARPLTIKSALGWCAVVWIISIVWTIAPVFGWGRYAPEGNMVVCGTDYLNRGWLNFSYVLAYTIFVYFVPLFLILYAYWFIVKAVSAHEKAMRQQAKKMNVASLRSSNAKEINTQIKLAKVAMVTISLWFIAWTPYTIINFIGIFGMGTITPFSTFWCSLFAKASSVYNPIVYAISHPKYKQVLHAKFPSLKCGSDGNDTTSTASRATVAEDDKA</sequence>
<evidence type="ECO:0000256" key="12">
    <source>
        <dbReference type="ARBA" id="ARBA00023180"/>
    </source>
</evidence>
<dbReference type="GO" id="GO:0009881">
    <property type="term" value="F:photoreceptor activity"/>
    <property type="evidence" value="ECO:0007669"/>
    <property type="project" value="UniProtKB-KW"/>
</dbReference>
<evidence type="ECO:0000256" key="13">
    <source>
        <dbReference type="ARBA" id="ARBA00023224"/>
    </source>
</evidence>
<evidence type="ECO:0000259" key="17">
    <source>
        <dbReference type="PROSITE" id="PS50262"/>
    </source>
</evidence>
<dbReference type="PROSITE" id="PS50262">
    <property type="entry name" value="G_PROTEIN_RECEP_F1_2"/>
    <property type="match status" value="1"/>
</dbReference>
<dbReference type="PROSITE" id="PS00238">
    <property type="entry name" value="OPSIN"/>
    <property type="match status" value="1"/>
</dbReference>
<dbReference type="InterPro" id="IPR017452">
    <property type="entry name" value="GPCR_Rhodpsn_7TM"/>
</dbReference>
<comment type="subcellular location">
    <subcellularLocation>
        <location evidence="1 15">Membrane</location>
        <topology evidence="1 15">Multi-pass membrane protein</topology>
    </subcellularLocation>
</comment>
<dbReference type="PRINTS" id="PR00578">
    <property type="entry name" value="OPSINLTRLEYE"/>
</dbReference>
<evidence type="ECO:0000256" key="6">
    <source>
        <dbReference type="ARBA" id="ARBA00022989"/>
    </source>
</evidence>
<dbReference type="GO" id="GO:0016020">
    <property type="term" value="C:membrane"/>
    <property type="evidence" value="ECO:0007669"/>
    <property type="project" value="UniProtKB-SubCell"/>
</dbReference>
<dbReference type="PRINTS" id="PR00238">
    <property type="entry name" value="OPSIN"/>
</dbReference>
<keyword evidence="2 15" id="KW-0600">Photoreceptor protein</keyword>